<protein>
    <submittedName>
        <fullName evidence="1">Uncharacterized protein</fullName>
    </submittedName>
</protein>
<dbReference type="EMBL" id="MQWA01000001">
    <property type="protein sequence ID" value="PQJ27385.1"/>
    <property type="molecule type" value="Genomic_DNA"/>
</dbReference>
<evidence type="ECO:0000313" key="1">
    <source>
        <dbReference type="EMBL" id="PQJ27385.1"/>
    </source>
</evidence>
<dbReference type="AlphaFoldDB" id="A0A2S7TXA3"/>
<dbReference type="RefSeq" id="WP_105041868.1">
    <property type="nucleotide sequence ID" value="NZ_MQWA01000001.1"/>
</dbReference>
<comment type="caution">
    <text evidence="1">The sequence shown here is derived from an EMBL/GenBank/DDBJ whole genome shotgun (WGS) entry which is preliminary data.</text>
</comment>
<proteinExistence type="predicted"/>
<accession>A0A2S7TXA3</accession>
<keyword evidence="2" id="KW-1185">Reference proteome</keyword>
<name>A0A2S7TXA3_9BACT</name>
<organism evidence="1 2">
    <name type="scientific">Rubritalea profundi</name>
    <dbReference type="NCBI Taxonomy" id="1658618"/>
    <lineage>
        <taxon>Bacteria</taxon>
        <taxon>Pseudomonadati</taxon>
        <taxon>Verrucomicrobiota</taxon>
        <taxon>Verrucomicrobiia</taxon>
        <taxon>Verrucomicrobiales</taxon>
        <taxon>Rubritaleaceae</taxon>
        <taxon>Rubritalea</taxon>
    </lineage>
</organism>
<reference evidence="1 2" key="1">
    <citation type="submission" date="2016-12" db="EMBL/GenBank/DDBJ databases">
        <title>Study of bacterial adaptation to deep sea.</title>
        <authorList>
            <person name="Song J."/>
            <person name="Yoshizawa S."/>
            <person name="Kogure K."/>
        </authorList>
    </citation>
    <scope>NUCLEOTIDE SEQUENCE [LARGE SCALE GENOMIC DNA]</scope>
    <source>
        <strain evidence="1 2">SAORIC-165</strain>
    </source>
</reference>
<sequence>MLTLRYDYLQQASLNALFSNWMIRDPDAAQLALAKITDRGLRESTTHTAMQAYLLRHPREAFERIIELPKYVAYVYSDGSSINADPFAESDPSEEAEIIEVDEEDSNYPLPDRFCYTDRGGSHDRLELISEAAASLAILEGKAAWDRAAAIKNKNKRSAALGGALAGWLIFDLEEAASFAAAGIANHSFEDPGGPDFPNFAARLVSKNLAQRDFKQAIAWVEALPAGRLREAGIKTAADTRLDQALQIARKEASPDGWVNEKVFQKAQKREYAPVMEWLASLPPSKGRDDATYWLVHKLEDHDDPS</sequence>
<dbReference type="Proteomes" id="UP000239907">
    <property type="component" value="Unassembled WGS sequence"/>
</dbReference>
<gene>
    <name evidence="1" type="ORF">BSZ32_01985</name>
</gene>
<evidence type="ECO:0000313" key="2">
    <source>
        <dbReference type="Proteomes" id="UP000239907"/>
    </source>
</evidence>